<feature type="domain" description="AsmA" evidence="1">
    <location>
        <begin position="295"/>
        <end position="511"/>
    </location>
</feature>
<dbReference type="PANTHER" id="PTHR30441:SF4">
    <property type="entry name" value="PROTEIN ASMA"/>
    <property type="match status" value="1"/>
</dbReference>
<protein>
    <submittedName>
        <fullName evidence="2">AsmA protein</fullName>
    </submittedName>
</protein>
<name>A0ABU0LSQ8_9HYPH</name>
<accession>A0ABU0LSQ8</accession>
<dbReference type="Proteomes" id="UP001235094">
    <property type="component" value="Unassembled WGS sequence"/>
</dbReference>
<keyword evidence="3" id="KW-1185">Reference proteome</keyword>
<evidence type="ECO:0000259" key="1">
    <source>
        <dbReference type="Pfam" id="PF05170"/>
    </source>
</evidence>
<comment type="caution">
    <text evidence="2">The sequence shown here is derived from an EMBL/GenBank/DDBJ whole genome shotgun (WGS) entry which is preliminary data.</text>
</comment>
<dbReference type="PANTHER" id="PTHR30441">
    <property type="entry name" value="DUF748 DOMAIN-CONTAINING PROTEIN"/>
    <property type="match status" value="1"/>
</dbReference>
<organism evidence="2 3">
    <name type="scientific">Ancylobacter amanitiformis</name>
    <dbReference type="NCBI Taxonomy" id="217069"/>
    <lineage>
        <taxon>Bacteria</taxon>
        <taxon>Pseudomonadati</taxon>
        <taxon>Pseudomonadota</taxon>
        <taxon>Alphaproteobacteria</taxon>
        <taxon>Hyphomicrobiales</taxon>
        <taxon>Xanthobacteraceae</taxon>
        <taxon>Ancylobacter</taxon>
    </lineage>
</organism>
<dbReference type="Pfam" id="PF05170">
    <property type="entry name" value="AsmA"/>
    <property type="match status" value="1"/>
</dbReference>
<evidence type="ECO:0000313" key="2">
    <source>
        <dbReference type="EMBL" id="MDQ0511709.1"/>
    </source>
</evidence>
<dbReference type="EMBL" id="JAUSVR010000007">
    <property type="protein sequence ID" value="MDQ0511709.1"/>
    <property type="molecule type" value="Genomic_DNA"/>
</dbReference>
<reference evidence="2 3" key="1">
    <citation type="submission" date="2023-07" db="EMBL/GenBank/DDBJ databases">
        <title>Genomic Encyclopedia of Type Strains, Phase IV (KMG-IV): sequencing the most valuable type-strain genomes for metagenomic binning, comparative biology and taxonomic classification.</title>
        <authorList>
            <person name="Goeker M."/>
        </authorList>
    </citation>
    <scope>NUCLEOTIDE SEQUENCE [LARGE SCALE GENOMIC DNA]</scope>
    <source>
        <strain evidence="2 3">DSM 15561</strain>
    </source>
</reference>
<sequence>MMRKLIPILLLPVLVALVGAAVAPKLASEERLRAEASALLRQASGLDVEIDGAARFSVLPWPAIELDRATIGKGDMRLAVPRVRIVLDLLPLLTGQARAGRLDLDRPELTVASRQLDDDPLGAMLLRLASGTFAADIRVIDGRLFIARDDVREMVLPDADLRIAVRGGSEASIRGEVTWRSEPLALDISATGLGALPTGGAGRVRLGVSGPPGEFSFEGAAKLAGGAVAVGTLSVSSRRLRDTLAWLDLDAPTEQGFGPFALRAQAMMSGQGASLTDAQLELDGNVSEGGFNLRFDGARPVLQGSLASDHLDLSPYGELSVSEPDSDTWSREAIDLRRLASLDVDLRLSAAEVRAGGARLENVAASSVLKSGKLMFAVGEAEAWGGIFRAAVHVSPASASQAEIRVELGAENVQLGPALGDLFRTQRLEGTGSFRLAAGGTGVSIAAIVSRLNGTFTLDGRSGALVGIDVGRVLARLEQRPLSGANDMRGGRTAFDRILIDAAIRDGIAQLGKLDVTSTRLRIALSGQSAIADRELDFTGLAQLMASAKTGTDPVATFELPFLVRGNWEQPLLLPDPQALIRRSGAARPLFPQPAALGVSNQAP</sequence>
<dbReference type="InterPro" id="IPR052894">
    <property type="entry name" value="AsmA-related"/>
</dbReference>
<evidence type="ECO:0000313" key="3">
    <source>
        <dbReference type="Proteomes" id="UP001235094"/>
    </source>
</evidence>
<gene>
    <name evidence="2" type="ORF">QOZ99_002608</name>
</gene>
<proteinExistence type="predicted"/>
<dbReference type="InterPro" id="IPR007844">
    <property type="entry name" value="AsmA"/>
</dbReference>